<accession>K7A9Q8</accession>
<dbReference type="InterPro" id="IPR001466">
    <property type="entry name" value="Beta-lactam-related"/>
</dbReference>
<evidence type="ECO:0000313" key="3">
    <source>
        <dbReference type="EMBL" id="GAC32135.1"/>
    </source>
</evidence>
<name>K7A9Q8_9ALTE</name>
<dbReference type="InterPro" id="IPR012338">
    <property type="entry name" value="Beta-lactam/transpept-like"/>
</dbReference>
<comment type="caution">
    <text evidence="3">The sequence shown here is derived from an EMBL/GenBank/DDBJ whole genome shotgun (WGS) entry which is preliminary data.</text>
</comment>
<dbReference type="Proteomes" id="UP000006322">
    <property type="component" value="Unassembled WGS sequence"/>
</dbReference>
<organism evidence="3 4">
    <name type="scientific">Paraglaciecola polaris LMG 21857</name>
    <dbReference type="NCBI Taxonomy" id="1129793"/>
    <lineage>
        <taxon>Bacteria</taxon>
        <taxon>Pseudomonadati</taxon>
        <taxon>Pseudomonadota</taxon>
        <taxon>Gammaproteobacteria</taxon>
        <taxon>Alteromonadales</taxon>
        <taxon>Alteromonadaceae</taxon>
        <taxon>Paraglaciecola</taxon>
    </lineage>
</organism>
<dbReference type="Gene3D" id="3.40.710.10">
    <property type="entry name" value="DD-peptidase/beta-lactamase superfamily"/>
    <property type="match status" value="1"/>
</dbReference>
<dbReference type="PANTHER" id="PTHR46825">
    <property type="entry name" value="D-ALANYL-D-ALANINE-CARBOXYPEPTIDASE/ENDOPEPTIDASE AMPH"/>
    <property type="match status" value="1"/>
</dbReference>
<dbReference type="STRING" id="1129793.GPLA_1220"/>
<keyword evidence="4" id="KW-1185">Reference proteome</keyword>
<dbReference type="AlphaFoldDB" id="K7A9Q8"/>
<evidence type="ECO:0008006" key="5">
    <source>
        <dbReference type="Google" id="ProtNLM"/>
    </source>
</evidence>
<dbReference type="SUPFAM" id="SSF56601">
    <property type="entry name" value="beta-lactamase/transpeptidase-like"/>
    <property type="match status" value="1"/>
</dbReference>
<dbReference type="InterPro" id="IPR021860">
    <property type="entry name" value="Peptidase_S12_Pab87-rel_C"/>
</dbReference>
<proteinExistence type="predicted"/>
<dbReference type="PANTHER" id="PTHR46825:SF15">
    <property type="entry name" value="BETA-LACTAMASE-RELATED DOMAIN-CONTAINING PROTEIN"/>
    <property type="match status" value="1"/>
</dbReference>
<reference evidence="4" key="1">
    <citation type="journal article" date="2014" name="Environ. Microbiol.">
        <title>Comparative genomics of the marine bacterial genus Glaciecola reveals the high degree of genomic diversity and genomic characteristic for cold adaptation.</title>
        <authorList>
            <person name="Qin Q.L."/>
            <person name="Xie B.B."/>
            <person name="Yu Y."/>
            <person name="Shu Y.L."/>
            <person name="Rong J.C."/>
            <person name="Zhang Y.J."/>
            <person name="Zhao D.L."/>
            <person name="Chen X.L."/>
            <person name="Zhang X.Y."/>
            <person name="Chen B."/>
            <person name="Zhou B.C."/>
            <person name="Zhang Y.Z."/>
        </authorList>
    </citation>
    <scope>NUCLEOTIDE SEQUENCE [LARGE SCALE GENOMIC DNA]</scope>
    <source>
        <strain evidence="4">LMG 21857</strain>
    </source>
</reference>
<sequence>MQYCFAGHIPQAQQKFAATPHGVVNGQLATIEREIDENRPNVSAAAGGIQCSLSDMLVWAQLQLNKGIKADGNRLFSLAQHKQMWSPQTIMPVSGTDKQHNNTHFSAYGLGWRLNDVDGHLRVHHSGSLAGMYSYVSFFPELDLGIVVLTNQESSAGRSALMYTLMKPYLGDDQTDWLAAFAPRTSNSGAREKNHNQTSAPVALLTQDKLIQAALGVYRDDWLGDFYLEQKEDRIQLRSARVSKLIGGIYEDSKKDRYLVRWDDRSLAADVFVQLHRDKNNKLSYIELVPVFSDIDFSYDFQDLKLQKLVD</sequence>
<dbReference type="EMBL" id="BAER01000028">
    <property type="protein sequence ID" value="GAC32135.1"/>
    <property type="molecule type" value="Genomic_DNA"/>
</dbReference>
<evidence type="ECO:0000313" key="4">
    <source>
        <dbReference type="Proteomes" id="UP000006322"/>
    </source>
</evidence>
<feature type="domain" description="Beta-lactamase-related" evidence="1">
    <location>
        <begin position="36"/>
        <end position="164"/>
    </location>
</feature>
<feature type="domain" description="Peptidase S12 Pab87-related C-terminal" evidence="2">
    <location>
        <begin position="215"/>
        <end position="308"/>
    </location>
</feature>
<evidence type="ECO:0000259" key="1">
    <source>
        <dbReference type="Pfam" id="PF00144"/>
    </source>
</evidence>
<dbReference type="Pfam" id="PF11954">
    <property type="entry name" value="DUF3471"/>
    <property type="match status" value="1"/>
</dbReference>
<dbReference type="Pfam" id="PF00144">
    <property type="entry name" value="Beta-lactamase"/>
    <property type="match status" value="1"/>
</dbReference>
<evidence type="ECO:0000259" key="2">
    <source>
        <dbReference type="Pfam" id="PF11954"/>
    </source>
</evidence>
<dbReference type="InterPro" id="IPR050491">
    <property type="entry name" value="AmpC-like"/>
</dbReference>
<gene>
    <name evidence="3" type="ORF">GPLA_1220</name>
</gene>
<protein>
    <recommendedName>
        <fullName evidence="5">Beta-lactamase-related domain-containing protein</fullName>
    </recommendedName>
</protein>